<dbReference type="AlphaFoldDB" id="A0A7J7JCD7"/>
<proteinExistence type="predicted"/>
<comment type="caution">
    <text evidence="1">The sequence shown here is derived from an EMBL/GenBank/DDBJ whole genome shotgun (WGS) entry which is preliminary data.</text>
</comment>
<gene>
    <name evidence="1" type="ORF">EB796_018361</name>
</gene>
<sequence length="144" mass="15824">MPASVSLRLVKEFDDLDAFKENEGTYRVPGSVKGLVKVSITDAPADVQALVVNFTGHSRFSFSTNSGTVRLTVRKKEDIVTNQTMIVPTGEIIEIKLDVANSSRKRVIASAGLYRVTRIIIDGHAKTEEKEVLVYPGSVVELYL</sequence>
<reference evidence="1" key="1">
    <citation type="submission" date="2020-06" db="EMBL/GenBank/DDBJ databases">
        <title>Draft genome of Bugula neritina, a colonial animal packing powerful symbionts and potential medicines.</title>
        <authorList>
            <person name="Rayko M."/>
        </authorList>
    </citation>
    <scope>NUCLEOTIDE SEQUENCE [LARGE SCALE GENOMIC DNA]</scope>
    <source>
        <strain evidence="1">Kwan_BN1</strain>
    </source>
</reference>
<evidence type="ECO:0000313" key="1">
    <source>
        <dbReference type="EMBL" id="KAF6023314.1"/>
    </source>
</evidence>
<protein>
    <submittedName>
        <fullName evidence="1">Uncharacterized protein</fullName>
    </submittedName>
</protein>
<dbReference type="Proteomes" id="UP000593567">
    <property type="component" value="Unassembled WGS sequence"/>
</dbReference>
<dbReference type="EMBL" id="VXIV02002731">
    <property type="protein sequence ID" value="KAF6023314.1"/>
    <property type="molecule type" value="Genomic_DNA"/>
</dbReference>
<keyword evidence="2" id="KW-1185">Reference proteome</keyword>
<name>A0A7J7JCD7_BUGNE</name>
<evidence type="ECO:0000313" key="2">
    <source>
        <dbReference type="Proteomes" id="UP000593567"/>
    </source>
</evidence>
<accession>A0A7J7JCD7</accession>
<organism evidence="1 2">
    <name type="scientific">Bugula neritina</name>
    <name type="common">Brown bryozoan</name>
    <name type="synonym">Sertularia neritina</name>
    <dbReference type="NCBI Taxonomy" id="10212"/>
    <lineage>
        <taxon>Eukaryota</taxon>
        <taxon>Metazoa</taxon>
        <taxon>Spiralia</taxon>
        <taxon>Lophotrochozoa</taxon>
        <taxon>Bryozoa</taxon>
        <taxon>Gymnolaemata</taxon>
        <taxon>Cheilostomatida</taxon>
        <taxon>Flustrina</taxon>
        <taxon>Buguloidea</taxon>
        <taxon>Bugulidae</taxon>
        <taxon>Bugula</taxon>
    </lineage>
</organism>